<feature type="signal peptide" evidence="1">
    <location>
        <begin position="1"/>
        <end position="24"/>
    </location>
</feature>
<sequence>MWIKKMTKQLLFLLLLLTSTIVVSQEQFARVSDSINNLTSENIDKAVTQLGLKPGETVKIFAMFSVDTDGSIVDVKARSVHPAFEEEAIRIIQKLPTMEPAVVDGKAIKQKYSLPILYKIETVQERKKRERREYRKLKRKQRKN</sequence>
<organism evidence="3 4">
    <name type="scientific">Marixanthomonas ophiurae</name>
    <dbReference type="NCBI Taxonomy" id="387659"/>
    <lineage>
        <taxon>Bacteria</taxon>
        <taxon>Pseudomonadati</taxon>
        <taxon>Bacteroidota</taxon>
        <taxon>Flavobacteriia</taxon>
        <taxon>Flavobacteriales</taxon>
        <taxon>Flavobacteriaceae</taxon>
        <taxon>Marixanthomonas</taxon>
    </lineage>
</organism>
<dbReference type="SUPFAM" id="SSF74653">
    <property type="entry name" value="TolA/TonB C-terminal domain"/>
    <property type="match status" value="1"/>
</dbReference>
<protein>
    <recommendedName>
        <fullName evidence="2">TonB C-terminal domain-containing protein</fullName>
    </recommendedName>
</protein>
<dbReference type="Proteomes" id="UP000261082">
    <property type="component" value="Unassembled WGS sequence"/>
</dbReference>
<dbReference type="Gene3D" id="3.30.1150.10">
    <property type="match status" value="1"/>
</dbReference>
<dbReference type="EMBL" id="QVID01000002">
    <property type="protein sequence ID" value="RFN58163.1"/>
    <property type="molecule type" value="Genomic_DNA"/>
</dbReference>
<evidence type="ECO:0000256" key="1">
    <source>
        <dbReference type="SAM" id="SignalP"/>
    </source>
</evidence>
<keyword evidence="1" id="KW-0732">Signal</keyword>
<dbReference type="InterPro" id="IPR037682">
    <property type="entry name" value="TonB_C"/>
</dbReference>
<name>A0A3E1Q7Q0_9FLAO</name>
<dbReference type="GO" id="GO:0055085">
    <property type="term" value="P:transmembrane transport"/>
    <property type="evidence" value="ECO:0007669"/>
    <property type="project" value="InterPro"/>
</dbReference>
<feature type="domain" description="TonB C-terminal" evidence="2">
    <location>
        <begin position="61"/>
        <end position="120"/>
    </location>
</feature>
<evidence type="ECO:0000313" key="4">
    <source>
        <dbReference type="Proteomes" id="UP000261082"/>
    </source>
</evidence>
<reference evidence="3 4" key="1">
    <citation type="journal article" date="2007" name="Int. J. Syst. Evol. Microbiol.">
        <title>Marixanthomonas ophiurae gen. nov., sp. nov., a marine bacterium of the family Flavobacteriaceae isolated from a deep-sea brittle star.</title>
        <authorList>
            <person name="Romanenko L.A."/>
            <person name="Uchino M."/>
            <person name="Frolova G.M."/>
            <person name="Mikhailov V.V."/>
        </authorList>
    </citation>
    <scope>NUCLEOTIDE SEQUENCE [LARGE SCALE GENOMIC DNA]</scope>
    <source>
        <strain evidence="3 4">KMM 3046</strain>
    </source>
</reference>
<accession>A0A3E1Q7Q0</accession>
<dbReference type="AlphaFoldDB" id="A0A3E1Q7Q0"/>
<evidence type="ECO:0000259" key="2">
    <source>
        <dbReference type="Pfam" id="PF03544"/>
    </source>
</evidence>
<keyword evidence="4" id="KW-1185">Reference proteome</keyword>
<dbReference type="Pfam" id="PF03544">
    <property type="entry name" value="TonB_C"/>
    <property type="match status" value="1"/>
</dbReference>
<evidence type="ECO:0000313" key="3">
    <source>
        <dbReference type="EMBL" id="RFN58163.1"/>
    </source>
</evidence>
<feature type="chain" id="PRO_5017600357" description="TonB C-terminal domain-containing protein" evidence="1">
    <location>
        <begin position="25"/>
        <end position="144"/>
    </location>
</feature>
<comment type="caution">
    <text evidence="3">The sequence shown here is derived from an EMBL/GenBank/DDBJ whole genome shotgun (WGS) entry which is preliminary data.</text>
</comment>
<gene>
    <name evidence="3" type="ORF">DZ858_13090</name>
</gene>
<proteinExistence type="predicted"/>